<dbReference type="SUPFAM" id="SSF53383">
    <property type="entry name" value="PLP-dependent transferases"/>
    <property type="match status" value="1"/>
</dbReference>
<dbReference type="CDD" id="cd00610">
    <property type="entry name" value="OAT_like"/>
    <property type="match status" value="1"/>
</dbReference>
<keyword evidence="2 3" id="KW-0663">Pyridoxal phosphate</keyword>
<comment type="similarity">
    <text evidence="3">Belongs to the class-III pyridoxal-phosphate-dependent aminotransferase family.</text>
</comment>
<dbReference type="PANTHER" id="PTHR43713:SF3">
    <property type="entry name" value="GLUTAMATE-1-SEMIALDEHYDE 2,1-AMINOMUTASE 1, CHLOROPLASTIC-RELATED"/>
    <property type="match status" value="1"/>
</dbReference>
<dbReference type="AlphaFoldDB" id="A0A2J6WRQ0"/>
<proteinExistence type="inferred from homology"/>
<accession>A0A2J6WRQ0</accession>
<evidence type="ECO:0000313" key="4">
    <source>
        <dbReference type="EMBL" id="PMP73069.1"/>
    </source>
</evidence>
<dbReference type="InterPro" id="IPR005814">
    <property type="entry name" value="Aminotrans_3"/>
</dbReference>
<dbReference type="InterPro" id="IPR015422">
    <property type="entry name" value="PyrdxlP-dep_Trfase_small"/>
</dbReference>
<dbReference type="Proteomes" id="UP000242881">
    <property type="component" value="Unassembled WGS sequence"/>
</dbReference>
<comment type="cofactor">
    <cofactor evidence="1">
        <name>pyridoxal 5'-phosphate</name>
        <dbReference type="ChEBI" id="CHEBI:597326"/>
    </cofactor>
</comment>
<dbReference type="Pfam" id="PF00202">
    <property type="entry name" value="Aminotran_3"/>
    <property type="match status" value="1"/>
</dbReference>
<evidence type="ECO:0000256" key="2">
    <source>
        <dbReference type="ARBA" id="ARBA00022898"/>
    </source>
</evidence>
<dbReference type="RefSeq" id="WP_424604578.1">
    <property type="nucleotide sequence ID" value="NZ_JBNAVA010000001.1"/>
</dbReference>
<dbReference type="EMBL" id="PNIN01000002">
    <property type="protein sequence ID" value="PMP73069.1"/>
    <property type="molecule type" value="Genomic_DNA"/>
</dbReference>
<organism evidence="4 5">
    <name type="scientific">Calditerrivibrio nitroreducens</name>
    <dbReference type="NCBI Taxonomy" id="477976"/>
    <lineage>
        <taxon>Bacteria</taxon>
        <taxon>Pseudomonadati</taxon>
        <taxon>Deferribacterota</taxon>
        <taxon>Deferribacteres</taxon>
        <taxon>Deferribacterales</taxon>
        <taxon>Calditerrivibrionaceae</taxon>
    </lineage>
</organism>
<name>A0A2J6WRQ0_9BACT</name>
<dbReference type="InterPro" id="IPR015421">
    <property type="entry name" value="PyrdxlP-dep_Trfase_major"/>
</dbReference>
<sequence>MSNIRGFRIQHDSLTEKQKIFIDDLSKRFAEKTNKSKNYVSGNRYHLCDWINSLGFKLSLKEMLYPIISHSSEGAYFTDIDGNRYIDIAMGYGVCFHGHKPKFVYNAIKERLERGFELGPQTVEAGEAANLIHHLTGVDRVTFCGTGSEAVMFALRIARGFTNRKKIVIFANSFHGTFDGVLGKTTEEITIPVSPGTTEGMVEDLVVLEYGSDTALDYIRKNADTLAAVMAEPVQTRNPSLRPVEFLKEIRKLADEKGFLLIFDETVTGFRVHYGGIQKLFDIKADIVIYGKALGGGMPIAAVCGRDDVMKIVDGGYYSFGDETYPDPYVIFFAGTYYKHPLSIVATLASLKEIMKNGNNLQEYTNNLTSILVEKLNNLFKQKSVPIVVHSFSSFFRFITIDPYPFVKDPIELEILFLLMILKGVYVWERRICYLSTQHTIQDVENIVKIVDESIDEMRSGGFSFTF</sequence>
<comment type="caution">
    <text evidence="4">The sequence shown here is derived from an EMBL/GenBank/DDBJ whole genome shotgun (WGS) entry which is preliminary data.</text>
</comment>
<dbReference type="GO" id="GO:0030170">
    <property type="term" value="F:pyridoxal phosphate binding"/>
    <property type="evidence" value="ECO:0007669"/>
    <property type="project" value="InterPro"/>
</dbReference>
<dbReference type="Gene3D" id="3.40.640.10">
    <property type="entry name" value="Type I PLP-dependent aspartate aminotransferase-like (Major domain)"/>
    <property type="match status" value="1"/>
</dbReference>
<evidence type="ECO:0008006" key="6">
    <source>
        <dbReference type="Google" id="ProtNLM"/>
    </source>
</evidence>
<protein>
    <recommendedName>
        <fullName evidence="6">Aminotransferase class-III</fullName>
    </recommendedName>
</protein>
<evidence type="ECO:0000313" key="5">
    <source>
        <dbReference type="Proteomes" id="UP000242881"/>
    </source>
</evidence>
<evidence type="ECO:0000256" key="1">
    <source>
        <dbReference type="ARBA" id="ARBA00001933"/>
    </source>
</evidence>
<dbReference type="InterPro" id="IPR015424">
    <property type="entry name" value="PyrdxlP-dep_Trfase"/>
</dbReference>
<dbReference type="GO" id="GO:0008483">
    <property type="term" value="F:transaminase activity"/>
    <property type="evidence" value="ECO:0007669"/>
    <property type="project" value="InterPro"/>
</dbReference>
<dbReference type="Gene3D" id="3.90.1150.10">
    <property type="entry name" value="Aspartate Aminotransferase, domain 1"/>
    <property type="match status" value="1"/>
</dbReference>
<gene>
    <name evidence="4" type="ORF">C0187_00195</name>
</gene>
<reference evidence="4 5" key="1">
    <citation type="submission" date="2018-01" db="EMBL/GenBank/DDBJ databases">
        <title>Metagenomic assembled genomes from two thermal pools in the Uzon Caldera, Kamchatka, Russia.</title>
        <authorList>
            <person name="Wilkins L."/>
            <person name="Ettinger C."/>
        </authorList>
    </citation>
    <scope>NUCLEOTIDE SEQUENCE [LARGE SCALE GENOMIC DNA]</scope>
    <source>
        <strain evidence="4">ZAV-05</strain>
    </source>
</reference>
<dbReference type="PANTHER" id="PTHR43713">
    <property type="entry name" value="GLUTAMATE-1-SEMIALDEHYDE 2,1-AMINOMUTASE"/>
    <property type="match status" value="1"/>
</dbReference>
<evidence type="ECO:0000256" key="3">
    <source>
        <dbReference type="RuleBase" id="RU003560"/>
    </source>
</evidence>